<gene>
    <name evidence="2" type="ORF">L1967_21730</name>
</gene>
<feature type="domain" description="ATPase dynein-related AAA" evidence="1">
    <location>
        <begin position="349"/>
        <end position="480"/>
    </location>
</feature>
<organism evidence="2 3">
    <name type="scientific">Zunongwangia pacifica</name>
    <dbReference type="NCBI Taxonomy" id="2911062"/>
    <lineage>
        <taxon>Bacteria</taxon>
        <taxon>Pseudomonadati</taxon>
        <taxon>Bacteroidota</taxon>
        <taxon>Flavobacteriia</taxon>
        <taxon>Flavobacteriales</taxon>
        <taxon>Flavobacteriaceae</taxon>
        <taxon>Zunongwangia</taxon>
    </lineage>
</organism>
<dbReference type="GO" id="GO:0016887">
    <property type="term" value="F:ATP hydrolysis activity"/>
    <property type="evidence" value="ECO:0007669"/>
    <property type="project" value="InterPro"/>
</dbReference>
<dbReference type="RefSeq" id="WP_249603593.1">
    <property type="nucleotide sequence ID" value="NZ_JAKHSK010000067.1"/>
</dbReference>
<dbReference type="AlphaFoldDB" id="A0A9X2CNU1"/>
<dbReference type="Gene3D" id="3.40.50.300">
    <property type="entry name" value="P-loop containing nucleotide triphosphate hydrolases"/>
    <property type="match status" value="1"/>
</dbReference>
<dbReference type="InterPro" id="IPR052934">
    <property type="entry name" value="Methyl-DNA_Rec/Restrict_Enz"/>
</dbReference>
<dbReference type="InterPro" id="IPR027417">
    <property type="entry name" value="P-loop_NTPase"/>
</dbReference>
<protein>
    <submittedName>
        <fullName evidence="2">AAA family ATPase</fullName>
    </submittedName>
</protein>
<dbReference type="GO" id="GO:0005524">
    <property type="term" value="F:ATP binding"/>
    <property type="evidence" value="ECO:0007669"/>
    <property type="project" value="InterPro"/>
</dbReference>
<proteinExistence type="predicted"/>
<keyword evidence="3" id="KW-1185">Reference proteome</keyword>
<accession>A0A9X2CNU1</accession>
<dbReference type="Pfam" id="PF07728">
    <property type="entry name" value="AAA_5"/>
    <property type="match status" value="1"/>
</dbReference>
<dbReference type="SUPFAM" id="SSF52540">
    <property type="entry name" value="P-loop containing nucleoside triphosphate hydrolases"/>
    <property type="match status" value="1"/>
</dbReference>
<reference evidence="2" key="1">
    <citation type="submission" date="2022-01" db="EMBL/GenBank/DDBJ databases">
        <title>Genome sequencing of Zunongwangia sp. M21534 genome.</title>
        <authorList>
            <person name="Chen Y."/>
            <person name="Dong C."/>
            <person name="Shao Z."/>
        </authorList>
    </citation>
    <scope>NUCLEOTIDE SEQUENCE</scope>
    <source>
        <strain evidence="2">MCCC M21534</strain>
    </source>
</reference>
<dbReference type="PANTHER" id="PTHR37291">
    <property type="entry name" value="5-METHYLCYTOSINE-SPECIFIC RESTRICTION ENZYME B"/>
    <property type="match status" value="1"/>
</dbReference>
<sequence>MEQSNQKLEFDKDYFDLSKIEDYGEKVDKTYVADSDEARWFYDTREKLYYLVKLLSERLNEDFQIVYREKPNGQRGPSLIGFKNYVLVGFAPKEFNIGDDLFMKIEFSNIKSKPVFRINIDLNFRKESSPFQKRRDEIFTNHNTEWEINSEFPDNWDDLLEVLGKPISDLKSVYKSYIKTRQSNAMKLDIIELPLNQILYGPPGTGKTFRLQDKYFDKFTVSESKLSREQYIENAVADLTWWQTFAVALYDLGLSSSTEILNHEIVKAKERQSSAKSIKPILWSRLQAHTVLDCPNVNVKTRSEPQLFFKNDTSKWRVDDALLTEAYPEALEILDKIKNFQPEEGKIIKNYEFVTFHQSFSYEDFVEGIKPKMEEQSTDLEYEIQDGIFKRIALKAKADPENDYAIFIDEINRGNVSAIFGELITLIEKDKRLGEPNALEVKLPYSRTSFGVPANLYIFGTMNTADRSVEALDTALRRRFAFEEVMPKPELFEELEVAGISIQELLKKINQRIEALLDRDHTIGHSYFYKVKEAEHKEAALKSVFKDNIIPLLQEYFYGDYSSIGLVLGEGFVRVEQPENSTRFAKVEGLGTEIEVAPRVELLPINEAFDINEALQNLMQDA</sequence>
<dbReference type="EMBL" id="JAKHSK010000067">
    <property type="protein sequence ID" value="MCL6220920.1"/>
    <property type="molecule type" value="Genomic_DNA"/>
</dbReference>
<evidence type="ECO:0000313" key="2">
    <source>
        <dbReference type="EMBL" id="MCL6220920.1"/>
    </source>
</evidence>
<comment type="caution">
    <text evidence="2">The sequence shown here is derived from an EMBL/GenBank/DDBJ whole genome shotgun (WGS) entry which is preliminary data.</text>
</comment>
<dbReference type="Proteomes" id="UP001139521">
    <property type="component" value="Unassembled WGS sequence"/>
</dbReference>
<dbReference type="PANTHER" id="PTHR37291:SF1">
    <property type="entry name" value="TYPE IV METHYL-DIRECTED RESTRICTION ENZYME ECOKMCRB SUBUNIT"/>
    <property type="match status" value="1"/>
</dbReference>
<dbReference type="InterPro" id="IPR011704">
    <property type="entry name" value="ATPase_dyneun-rel_AAA"/>
</dbReference>
<evidence type="ECO:0000313" key="3">
    <source>
        <dbReference type="Proteomes" id="UP001139521"/>
    </source>
</evidence>
<name>A0A9X2CNU1_9FLAO</name>
<evidence type="ECO:0000259" key="1">
    <source>
        <dbReference type="Pfam" id="PF07728"/>
    </source>
</evidence>